<proteinExistence type="predicted"/>
<dbReference type="EMBL" id="BGZK01000279">
    <property type="protein sequence ID" value="GBP33784.1"/>
    <property type="molecule type" value="Genomic_DNA"/>
</dbReference>
<accession>A0A4C1V6W6</accession>
<keyword evidence="2" id="KW-1185">Reference proteome</keyword>
<sequence length="89" mass="9764">MSLAREVRDISASGECNGIRAYDTPFSTEALAMMAHSLLLSYQKASVPILNIDKSIDESNCATCSVPREARQAVRMGVEDIRSDPFNLK</sequence>
<comment type="caution">
    <text evidence="1">The sequence shown here is derived from an EMBL/GenBank/DDBJ whole genome shotgun (WGS) entry which is preliminary data.</text>
</comment>
<name>A0A4C1V6W6_EUMVA</name>
<evidence type="ECO:0000313" key="1">
    <source>
        <dbReference type="EMBL" id="GBP33784.1"/>
    </source>
</evidence>
<protein>
    <submittedName>
        <fullName evidence="1">Uncharacterized protein</fullName>
    </submittedName>
</protein>
<evidence type="ECO:0000313" key="2">
    <source>
        <dbReference type="Proteomes" id="UP000299102"/>
    </source>
</evidence>
<reference evidence="1 2" key="1">
    <citation type="journal article" date="2019" name="Commun. Biol.">
        <title>The bagworm genome reveals a unique fibroin gene that provides high tensile strength.</title>
        <authorList>
            <person name="Kono N."/>
            <person name="Nakamura H."/>
            <person name="Ohtoshi R."/>
            <person name="Tomita M."/>
            <person name="Numata K."/>
            <person name="Arakawa K."/>
        </authorList>
    </citation>
    <scope>NUCLEOTIDE SEQUENCE [LARGE SCALE GENOMIC DNA]</scope>
</reference>
<organism evidence="1 2">
    <name type="scientific">Eumeta variegata</name>
    <name type="common">Bagworm moth</name>
    <name type="synonym">Eumeta japonica</name>
    <dbReference type="NCBI Taxonomy" id="151549"/>
    <lineage>
        <taxon>Eukaryota</taxon>
        <taxon>Metazoa</taxon>
        <taxon>Ecdysozoa</taxon>
        <taxon>Arthropoda</taxon>
        <taxon>Hexapoda</taxon>
        <taxon>Insecta</taxon>
        <taxon>Pterygota</taxon>
        <taxon>Neoptera</taxon>
        <taxon>Endopterygota</taxon>
        <taxon>Lepidoptera</taxon>
        <taxon>Glossata</taxon>
        <taxon>Ditrysia</taxon>
        <taxon>Tineoidea</taxon>
        <taxon>Psychidae</taxon>
        <taxon>Oiketicinae</taxon>
        <taxon>Eumeta</taxon>
    </lineage>
</organism>
<dbReference type="AlphaFoldDB" id="A0A4C1V6W6"/>
<dbReference type="Proteomes" id="UP000299102">
    <property type="component" value="Unassembled WGS sequence"/>
</dbReference>
<gene>
    <name evidence="1" type="ORF">EVAR_25385_1</name>
</gene>